<dbReference type="EMBL" id="HBEK01022930">
    <property type="protein sequence ID" value="CAD8402584.1"/>
    <property type="molecule type" value="Transcribed_RNA"/>
</dbReference>
<protein>
    <submittedName>
        <fullName evidence="1">Uncharacterized protein</fullName>
    </submittedName>
</protein>
<organism evidence="1">
    <name type="scientific">Rhodosorus marinus</name>
    <dbReference type="NCBI Taxonomy" id="101924"/>
    <lineage>
        <taxon>Eukaryota</taxon>
        <taxon>Rhodophyta</taxon>
        <taxon>Stylonematophyceae</taxon>
        <taxon>Stylonematales</taxon>
        <taxon>Stylonemataceae</taxon>
        <taxon>Rhodosorus</taxon>
    </lineage>
</organism>
<evidence type="ECO:0000313" key="2">
    <source>
        <dbReference type="EMBL" id="CAD8402585.1"/>
    </source>
</evidence>
<evidence type="ECO:0000313" key="1">
    <source>
        <dbReference type="EMBL" id="CAD8402584.1"/>
    </source>
</evidence>
<dbReference type="EMBL" id="HBEK01022931">
    <property type="protein sequence ID" value="CAD8402585.1"/>
    <property type="molecule type" value="Transcribed_RNA"/>
</dbReference>
<gene>
    <name evidence="1" type="ORF">RMAR0315_LOCUS12589</name>
    <name evidence="2" type="ORF">RMAR0315_LOCUS12590</name>
</gene>
<sequence>MHPIRPQRSSVKALQLGHSCLERSWTQHIIPRQLVLSSTSFLNPPCPCSSRHYLYNRRELASRTADPVIRPFKTLSTALDNSAVPLIFLATSHGNSSASKLERTTELVTLVLPEALLEQSYHGSSLSNSSYVSHPWFA</sequence>
<dbReference type="AlphaFoldDB" id="A0A6T6P4A4"/>
<accession>A0A6T6P4A4</accession>
<name>A0A6T6P4A4_9RHOD</name>
<proteinExistence type="predicted"/>
<reference evidence="1" key="1">
    <citation type="submission" date="2021-01" db="EMBL/GenBank/DDBJ databases">
        <authorList>
            <person name="Corre E."/>
            <person name="Pelletier E."/>
            <person name="Niang G."/>
            <person name="Scheremetjew M."/>
            <person name="Finn R."/>
            <person name="Kale V."/>
            <person name="Holt S."/>
            <person name="Cochrane G."/>
            <person name="Meng A."/>
            <person name="Brown T."/>
            <person name="Cohen L."/>
        </authorList>
    </citation>
    <scope>NUCLEOTIDE SEQUENCE</scope>
    <source>
        <strain evidence="1">UTEX LB 2760</strain>
    </source>
</reference>